<proteinExistence type="predicted"/>
<organism evidence="3 4">
    <name type="scientific">Ruminococcus albus</name>
    <dbReference type="NCBI Taxonomy" id="1264"/>
    <lineage>
        <taxon>Bacteria</taxon>
        <taxon>Bacillati</taxon>
        <taxon>Bacillota</taxon>
        <taxon>Clostridia</taxon>
        <taxon>Eubacteriales</taxon>
        <taxon>Oscillospiraceae</taxon>
        <taxon>Ruminococcus</taxon>
    </lineage>
</organism>
<dbReference type="InterPro" id="IPR018247">
    <property type="entry name" value="EF_Hand_1_Ca_BS"/>
</dbReference>
<protein>
    <submittedName>
        <fullName evidence="3">EF hand</fullName>
    </submittedName>
</protein>
<keyword evidence="1" id="KW-1133">Transmembrane helix</keyword>
<keyword evidence="1" id="KW-0472">Membrane</keyword>
<dbReference type="Pfam" id="PF00188">
    <property type="entry name" value="CAP"/>
    <property type="match status" value="1"/>
</dbReference>
<evidence type="ECO:0000313" key="3">
    <source>
        <dbReference type="EMBL" id="SEK84528.1"/>
    </source>
</evidence>
<dbReference type="Proteomes" id="UP000186015">
    <property type="component" value="Unassembled WGS sequence"/>
</dbReference>
<dbReference type="PANTHER" id="PTHR31157">
    <property type="entry name" value="SCP DOMAIN-CONTAINING PROTEIN"/>
    <property type="match status" value="1"/>
</dbReference>
<dbReference type="GO" id="GO:0004553">
    <property type="term" value="F:hydrolase activity, hydrolyzing O-glycosyl compounds"/>
    <property type="evidence" value="ECO:0007669"/>
    <property type="project" value="InterPro"/>
</dbReference>
<evidence type="ECO:0000256" key="1">
    <source>
        <dbReference type="SAM" id="Phobius"/>
    </source>
</evidence>
<feature type="domain" description="Dockerin" evidence="2">
    <location>
        <begin position="140"/>
        <end position="208"/>
    </location>
</feature>
<dbReference type="EMBL" id="FOAT01000006">
    <property type="protein sequence ID" value="SEK84528.1"/>
    <property type="molecule type" value="Genomic_DNA"/>
</dbReference>
<name>A0A1H7KCG9_RUMAL</name>
<dbReference type="PROSITE" id="PS51766">
    <property type="entry name" value="DOCKERIN"/>
    <property type="match status" value="1"/>
</dbReference>
<dbReference type="CDD" id="cd14256">
    <property type="entry name" value="Dockerin_I"/>
    <property type="match status" value="1"/>
</dbReference>
<dbReference type="InterPro" id="IPR036439">
    <property type="entry name" value="Dockerin_dom_sf"/>
</dbReference>
<accession>A0A1H7KCG9</accession>
<dbReference type="InterPro" id="IPR016134">
    <property type="entry name" value="Dockerin_dom"/>
</dbReference>
<dbReference type="InterPro" id="IPR035940">
    <property type="entry name" value="CAP_sf"/>
</dbReference>
<reference evidence="3 4" key="1">
    <citation type="submission" date="2016-10" db="EMBL/GenBank/DDBJ databases">
        <authorList>
            <person name="de Groot N.N."/>
        </authorList>
    </citation>
    <scope>NUCLEOTIDE SEQUENCE [LARGE SCALE GENOMIC DNA]</scope>
    <source>
        <strain evidence="3 4">KH2T6</strain>
    </source>
</reference>
<dbReference type="Pfam" id="PF00404">
    <property type="entry name" value="Dockerin_1"/>
    <property type="match status" value="1"/>
</dbReference>
<dbReference type="InterPro" id="IPR014044">
    <property type="entry name" value="CAP_dom"/>
</dbReference>
<dbReference type="SUPFAM" id="SSF63446">
    <property type="entry name" value="Type I dockerin domain"/>
    <property type="match status" value="1"/>
</dbReference>
<dbReference type="InterPro" id="IPR002105">
    <property type="entry name" value="Dockerin_1_rpt"/>
</dbReference>
<dbReference type="SUPFAM" id="SSF55797">
    <property type="entry name" value="PR-1-like"/>
    <property type="match status" value="1"/>
</dbReference>
<dbReference type="GO" id="GO:0000272">
    <property type="term" value="P:polysaccharide catabolic process"/>
    <property type="evidence" value="ECO:0007669"/>
    <property type="project" value="InterPro"/>
</dbReference>
<gene>
    <name evidence="3" type="ORF">SAMN05216469_106166</name>
</gene>
<sequence>MLGSSYLLWIYFLAVINCLSLIMLNYSKRNIDLCIQQFRTIRFFAVRVECPEIYIINYTIRRTQIRLRRAEIRWLWTVLCGYSFVIEIMKKDTGHYDTAGHIFKSGRIVNVRGGIKMFKKMIAFVLAVVMSASCISASAATLRGADINGDGKINITDLTRLAAFVKGKRSLSASAKKKADLNGDGKVNITDVTLMAAYIKGGKSAGQKTNKELADELAVLVNKERRSRGLKAYVYSSELSSAAAKRAQEISKSYGHYRPDGRECFTVLAEYGISVTSAGENIAYGYDTAQSACDAFMNSAPHRSSILDANKTYMGMGAYRASDGTIYWAQLFASGSGMSGKQV</sequence>
<feature type="transmembrane region" description="Helical" evidence="1">
    <location>
        <begin position="6"/>
        <end position="26"/>
    </location>
</feature>
<dbReference type="Gene3D" id="3.40.33.10">
    <property type="entry name" value="CAP"/>
    <property type="match status" value="1"/>
</dbReference>
<keyword evidence="1" id="KW-0812">Transmembrane</keyword>
<evidence type="ECO:0000313" key="4">
    <source>
        <dbReference type="Proteomes" id="UP000186015"/>
    </source>
</evidence>
<dbReference type="PROSITE" id="PS00018">
    <property type="entry name" value="EF_HAND_1"/>
    <property type="match status" value="2"/>
</dbReference>
<feature type="transmembrane region" description="Helical" evidence="1">
    <location>
        <begin position="122"/>
        <end position="142"/>
    </location>
</feature>
<dbReference type="CDD" id="cd05379">
    <property type="entry name" value="CAP_bacterial"/>
    <property type="match status" value="1"/>
</dbReference>
<dbReference type="Gene3D" id="1.10.1330.10">
    <property type="entry name" value="Dockerin domain"/>
    <property type="match status" value="1"/>
</dbReference>
<dbReference type="PANTHER" id="PTHR31157:SF1">
    <property type="entry name" value="SCP DOMAIN-CONTAINING PROTEIN"/>
    <property type="match status" value="1"/>
</dbReference>
<evidence type="ECO:0000259" key="2">
    <source>
        <dbReference type="PROSITE" id="PS51766"/>
    </source>
</evidence>
<dbReference type="AlphaFoldDB" id="A0A1H7KCG9"/>